<accession>G8R902</accession>
<dbReference type="eggNOG" id="ENOG5033A0B">
    <property type="taxonomic scope" value="Bacteria"/>
</dbReference>
<dbReference type="RefSeq" id="WP_014202959.1">
    <property type="nucleotide sequence ID" value="NC_016599.1"/>
</dbReference>
<dbReference type="HOGENOM" id="CLU_138484_2_0_10"/>
<dbReference type="OrthoDB" id="1436925at2"/>
<gene>
    <name evidence="1" type="ordered locus">Oweho_2646</name>
</gene>
<proteinExistence type="predicted"/>
<organism evidence="1 2">
    <name type="scientific">Owenweeksia hongkongensis (strain DSM 17368 / CIP 108786 / JCM 12287 / NRRL B-23963 / UST20020801)</name>
    <dbReference type="NCBI Taxonomy" id="926562"/>
    <lineage>
        <taxon>Bacteria</taxon>
        <taxon>Pseudomonadati</taxon>
        <taxon>Bacteroidota</taxon>
        <taxon>Flavobacteriia</taxon>
        <taxon>Flavobacteriales</taxon>
        <taxon>Owenweeksiaceae</taxon>
        <taxon>Owenweeksia</taxon>
    </lineage>
</organism>
<protein>
    <recommendedName>
        <fullName evidence="3">Lipoprotein</fullName>
    </recommendedName>
</protein>
<dbReference type="STRING" id="926562.Oweho_2646"/>
<dbReference type="AlphaFoldDB" id="G8R902"/>
<dbReference type="EMBL" id="CP003156">
    <property type="protein sequence ID" value="AEV33610.1"/>
    <property type="molecule type" value="Genomic_DNA"/>
</dbReference>
<sequence>MKKFAILLVAITLGTACGNSTETSSENTSTEMSGEDQVMGLKKEIMEVHDKTMAEMTTMSKLRKELRKASKETTDTAAYYNAYQDLHQAHEDMMDWMHNFQSPDEMDVSEAEKIEYLKEQKDKVTQLEEYTMTSIEKAQKVLTKK</sequence>
<reference evidence="1 2" key="1">
    <citation type="journal article" date="2012" name="Stand. Genomic Sci.">
        <title>Genome sequence of the orange-pigmented seawater bacterium Owenweeksia hongkongensis type strain (UST20020801(T)).</title>
        <authorList>
            <person name="Riedel T."/>
            <person name="Held B."/>
            <person name="Nolan M."/>
            <person name="Lucas S."/>
            <person name="Lapidus A."/>
            <person name="Tice H."/>
            <person name="Del Rio T.G."/>
            <person name="Cheng J.F."/>
            <person name="Han C."/>
            <person name="Tapia R."/>
            <person name="Goodwin L.A."/>
            <person name="Pitluck S."/>
            <person name="Liolios K."/>
            <person name="Mavromatis K."/>
            <person name="Pagani I."/>
            <person name="Ivanova N."/>
            <person name="Mikhailova N."/>
            <person name="Pati A."/>
            <person name="Chen A."/>
            <person name="Palaniappan K."/>
            <person name="Rohde M."/>
            <person name="Tindall B.J."/>
            <person name="Detter J.C."/>
            <person name="Goker M."/>
            <person name="Woyke T."/>
            <person name="Bristow J."/>
            <person name="Eisen J.A."/>
            <person name="Markowitz V."/>
            <person name="Hugenholtz P."/>
            <person name="Klenk H.P."/>
            <person name="Kyrpides N.C."/>
        </authorList>
    </citation>
    <scope>NUCLEOTIDE SEQUENCE</scope>
    <source>
        <strain evidence="2">DSM 17368 / JCM 12287 / NRRL B-23963</strain>
    </source>
</reference>
<dbReference type="Proteomes" id="UP000005631">
    <property type="component" value="Chromosome"/>
</dbReference>
<evidence type="ECO:0000313" key="2">
    <source>
        <dbReference type="Proteomes" id="UP000005631"/>
    </source>
</evidence>
<dbReference type="PROSITE" id="PS51257">
    <property type="entry name" value="PROKAR_LIPOPROTEIN"/>
    <property type="match status" value="1"/>
</dbReference>
<name>G8R902_OWEHD</name>
<keyword evidence="2" id="KW-1185">Reference proteome</keyword>
<dbReference type="KEGG" id="oho:Oweho_2646"/>
<evidence type="ECO:0008006" key="3">
    <source>
        <dbReference type="Google" id="ProtNLM"/>
    </source>
</evidence>
<evidence type="ECO:0000313" key="1">
    <source>
        <dbReference type="EMBL" id="AEV33610.1"/>
    </source>
</evidence>